<comment type="caution">
    <text evidence="2">The sequence shown here is derived from an EMBL/GenBank/DDBJ whole genome shotgun (WGS) entry which is preliminary data.</text>
</comment>
<evidence type="ECO:0008006" key="4">
    <source>
        <dbReference type="Google" id="ProtNLM"/>
    </source>
</evidence>
<organism evidence="2 3">
    <name type="scientific">Stenotrophomonas maltophilia</name>
    <name type="common">Pseudomonas maltophilia</name>
    <name type="synonym">Xanthomonas maltophilia</name>
    <dbReference type="NCBI Taxonomy" id="40324"/>
    <lineage>
        <taxon>Bacteria</taxon>
        <taxon>Pseudomonadati</taxon>
        <taxon>Pseudomonadota</taxon>
        <taxon>Gammaproteobacteria</taxon>
        <taxon>Lysobacterales</taxon>
        <taxon>Lysobacteraceae</taxon>
        <taxon>Stenotrophomonas</taxon>
        <taxon>Stenotrophomonas maltophilia group</taxon>
    </lineage>
</organism>
<evidence type="ECO:0000313" key="3">
    <source>
        <dbReference type="Proteomes" id="UP001218208"/>
    </source>
</evidence>
<feature type="signal peptide" evidence="1">
    <location>
        <begin position="1"/>
        <end position="21"/>
    </location>
</feature>
<sequence length="144" mass="15423">MRVLITTAFIATMLAAGCTTAQGVIHGRTVELHQETATDGETLDAFVVRIAPRALQASKAARATVCGQVEQVAGRHTVQLKTDGYVSDCGLPQSGLPYLLVNGTAMDARENHFSLANRDRPGYLVTPWSVKYQDASGVRTVSSF</sequence>
<dbReference type="EMBL" id="ABLOJW010000004">
    <property type="protein sequence ID" value="EKT4091570.1"/>
    <property type="molecule type" value="Genomic_DNA"/>
</dbReference>
<accession>A0AAI9FTZ9</accession>
<evidence type="ECO:0000313" key="2">
    <source>
        <dbReference type="EMBL" id="EKT4091570.1"/>
    </source>
</evidence>
<protein>
    <recommendedName>
        <fullName evidence="4">Lipoprotein</fullName>
    </recommendedName>
</protein>
<dbReference type="PROSITE" id="PS51257">
    <property type="entry name" value="PROKAR_LIPOPROTEIN"/>
    <property type="match status" value="1"/>
</dbReference>
<reference evidence="2" key="1">
    <citation type="submission" date="2022-07" db="EMBL/GenBank/DDBJ databases">
        <authorList>
            <consortium name="DAFM: The Division of Animal and Food Microbiology"/>
        </authorList>
    </citation>
    <scope>NUCLEOTIDE SEQUENCE</scope>
    <source>
        <strain evidence="2">19MO01SH01-2</strain>
    </source>
</reference>
<dbReference type="Proteomes" id="UP001218208">
    <property type="component" value="Unassembled WGS sequence"/>
</dbReference>
<name>A0AAI9FTZ9_STEMA</name>
<gene>
    <name evidence="2" type="ORF">QEG23_001057</name>
</gene>
<evidence type="ECO:0000256" key="1">
    <source>
        <dbReference type="SAM" id="SignalP"/>
    </source>
</evidence>
<proteinExistence type="predicted"/>
<feature type="chain" id="PRO_5042526864" description="Lipoprotein" evidence="1">
    <location>
        <begin position="22"/>
        <end position="144"/>
    </location>
</feature>
<dbReference type="AlphaFoldDB" id="A0AAI9FTZ9"/>
<keyword evidence="1" id="KW-0732">Signal</keyword>